<dbReference type="InterPro" id="IPR046358">
    <property type="entry name" value="Flagellin_C"/>
</dbReference>
<dbReference type="RefSeq" id="WP_099348495.1">
    <property type="nucleotide sequence ID" value="NZ_AP023326.1"/>
</dbReference>
<dbReference type="Pfam" id="PF00700">
    <property type="entry name" value="Flagellin_C"/>
    <property type="match status" value="1"/>
</dbReference>
<evidence type="ECO:0000313" key="3">
    <source>
        <dbReference type="Proteomes" id="UP000515220"/>
    </source>
</evidence>
<evidence type="ECO:0000259" key="1">
    <source>
        <dbReference type="Pfam" id="PF00700"/>
    </source>
</evidence>
<name>A0A6S6PIU4_ACEAC</name>
<dbReference type="EMBL" id="AP023326">
    <property type="protein sequence ID" value="BCI66756.1"/>
    <property type="molecule type" value="Genomic_DNA"/>
</dbReference>
<protein>
    <recommendedName>
        <fullName evidence="1">Flagellin C-terminal domain-containing protein</fullName>
    </recommendedName>
</protein>
<feature type="domain" description="Flagellin C-terminal" evidence="1">
    <location>
        <begin position="295"/>
        <end position="366"/>
    </location>
</feature>
<gene>
    <name evidence="2" type="ORF">AAJCM20276_13800</name>
</gene>
<dbReference type="Proteomes" id="UP000515220">
    <property type="component" value="Chromosome"/>
</dbReference>
<accession>A0A6S6PIU4</accession>
<dbReference type="SUPFAM" id="SSF64518">
    <property type="entry name" value="Phase 1 flagellin"/>
    <property type="match status" value="1"/>
</dbReference>
<proteinExistence type="predicted"/>
<reference evidence="2 3" key="1">
    <citation type="submission" date="2020-07" db="EMBL/GenBank/DDBJ databases">
        <title>Complete Genome Sequence of an acetic acid bacterium, Acetobacter aceti JCM20276.</title>
        <authorList>
            <person name="Hirose Y."/>
            <person name="Mihara H."/>
        </authorList>
    </citation>
    <scope>NUCLEOTIDE SEQUENCE [LARGE SCALE GENOMIC DNA]</scope>
    <source>
        <strain evidence="2 3">JCM20276</strain>
    </source>
</reference>
<dbReference type="Gene3D" id="1.20.1330.10">
    <property type="entry name" value="f41 fragment of flagellin, N-terminal domain"/>
    <property type="match status" value="1"/>
</dbReference>
<evidence type="ECO:0000313" key="2">
    <source>
        <dbReference type="EMBL" id="BCI66756.1"/>
    </source>
</evidence>
<organism evidence="2 3">
    <name type="scientific">Acetobacter aceti</name>
    <dbReference type="NCBI Taxonomy" id="435"/>
    <lineage>
        <taxon>Bacteria</taxon>
        <taxon>Pseudomonadati</taxon>
        <taxon>Pseudomonadota</taxon>
        <taxon>Alphaproteobacteria</taxon>
        <taxon>Acetobacterales</taxon>
        <taxon>Acetobacteraceae</taxon>
        <taxon>Acetobacter</taxon>
        <taxon>Acetobacter subgen. Acetobacter</taxon>
    </lineage>
</organism>
<sequence>MSTSVGLYGASGTAYVLQQAVSTLTDKQTALVAQATTGVTSDTYAGLGDQRGQALSLQPQITAISTWQTSVSGAQTNLSVTQSALTQISSLNTTLQTDLLSLNGTYGQETLATVVESAKTALSELGDYLNTKGSSGYVFSGTDVNNAPVPDASNLATSTLATVTSDAVSQLDTLGASSVFQTATSYAASGGTYTTTDNITVGLSVFSSALSTDPSAAEGLETKAVVGQGAVVNVGMVATEGTTPTSSQTTTTGSPIRDLMRNLMIVASLGNADTSSSNFSDLVDQLKASTSTVGTELSNQVSSLALTQNSLTAQSTNLSTMSTMLTSQLSDIKDVDIAAVSVQTGNVQDQLLASYTLISDLKGMTLADYI</sequence>
<dbReference type="AlphaFoldDB" id="A0A6S6PIU4"/>